<evidence type="ECO:0000313" key="1">
    <source>
        <dbReference type="EMBL" id="PQJ60722.1"/>
    </source>
</evidence>
<dbReference type="InterPro" id="IPR007488">
    <property type="entry name" value="DUF535"/>
</dbReference>
<protein>
    <submittedName>
        <fullName evidence="1">VirK protein</fullName>
    </submittedName>
</protein>
<dbReference type="PANTHER" id="PTHR38785:SF1">
    <property type="entry name" value="HOMOLOG OF VIRK"/>
    <property type="match status" value="1"/>
</dbReference>
<dbReference type="GO" id="GO:0006974">
    <property type="term" value="P:DNA damage response"/>
    <property type="evidence" value="ECO:0007669"/>
    <property type="project" value="TreeGrafter"/>
</dbReference>
<gene>
    <name evidence="1" type="ORF">BTO10_15390</name>
</gene>
<dbReference type="Proteomes" id="UP000238707">
    <property type="component" value="Unassembled WGS sequence"/>
</dbReference>
<dbReference type="PANTHER" id="PTHR38785">
    <property type="entry name" value="HOMOLOG OF VIRK"/>
    <property type="match status" value="1"/>
</dbReference>
<name>A0A2S7VG40_9VIBR</name>
<dbReference type="AlphaFoldDB" id="A0A2S7VG40"/>
<dbReference type="Pfam" id="PF04393">
    <property type="entry name" value="DUF535"/>
    <property type="match status" value="1"/>
</dbReference>
<comment type="caution">
    <text evidence="1">The sequence shown here is derived from an EMBL/GenBank/DDBJ whole genome shotgun (WGS) entry which is preliminary data.</text>
</comment>
<dbReference type="EMBL" id="MSCI01000002">
    <property type="protein sequence ID" value="PQJ60722.1"/>
    <property type="molecule type" value="Genomic_DNA"/>
</dbReference>
<reference evidence="1 2" key="1">
    <citation type="submission" date="2016-12" db="EMBL/GenBank/DDBJ databases">
        <title>Diversity of luminous bacteria.</title>
        <authorList>
            <person name="Yoshizawa S."/>
            <person name="Kogure K."/>
        </authorList>
    </citation>
    <scope>NUCLEOTIDE SEQUENCE [LARGE SCALE GENOMIC DNA]</scope>
    <source>
        <strain evidence="1 2">LC2-408</strain>
    </source>
</reference>
<organism evidence="1 2">
    <name type="scientific">Vibrio chagasii</name>
    <dbReference type="NCBI Taxonomy" id="170679"/>
    <lineage>
        <taxon>Bacteria</taxon>
        <taxon>Pseudomonadati</taxon>
        <taxon>Pseudomonadota</taxon>
        <taxon>Gammaproteobacteria</taxon>
        <taxon>Vibrionales</taxon>
        <taxon>Vibrionaceae</taxon>
        <taxon>Vibrio</taxon>
    </lineage>
</organism>
<proteinExistence type="predicted"/>
<evidence type="ECO:0000313" key="2">
    <source>
        <dbReference type="Proteomes" id="UP000238707"/>
    </source>
</evidence>
<keyword evidence="2" id="KW-1185">Reference proteome</keyword>
<sequence length="315" mass="36684">MLGDASSFEVIMNVVRMGIDANVHKNKGKYKAIAKFTIRALFYYSDTKKMNENFNSDERKLLFKKQPNFLSKFVTPYLCNGFSKKQKIEILSKHYDWFENTFNTPARHNIYNERINLLELEIGEQTYLLNLSFERNSRKEGELTLSLTDSQLNKMYTLSFSVFNNDIYIGGVQGGANDNGFSRAFTKAFYGLRPKSFIVETLRLMAADLGITHIYAVNEASHVSNSFRYGKKSKDITLKYDELWEEHNGEQHSKCFYVLPLRATRKDLEPLKRQKRKLYRQRYAWLDQYEEDLRAAINPHLQAPVTLNVDLAKAS</sequence>
<accession>A0A2S7VG40</accession>